<comment type="caution">
    <text evidence="2">The sequence shown here is derived from an EMBL/GenBank/DDBJ whole genome shotgun (WGS) entry which is preliminary data.</text>
</comment>
<dbReference type="OrthoDB" id="10473802at2759"/>
<evidence type="ECO:0000256" key="1">
    <source>
        <dbReference type="SAM" id="MobiDB-lite"/>
    </source>
</evidence>
<feature type="compositionally biased region" description="Polar residues" evidence="1">
    <location>
        <begin position="43"/>
        <end position="55"/>
    </location>
</feature>
<keyword evidence="3" id="KW-1185">Reference proteome</keyword>
<feature type="region of interest" description="Disordered" evidence="1">
    <location>
        <begin position="43"/>
        <end position="82"/>
    </location>
</feature>
<gene>
    <name evidence="2" type="ORF">TNIN_117621</name>
</gene>
<accession>A0A8X6IK12</accession>
<evidence type="ECO:0000313" key="2">
    <source>
        <dbReference type="EMBL" id="GFS48136.1"/>
    </source>
</evidence>
<protein>
    <submittedName>
        <fullName evidence="2">Uncharacterized protein</fullName>
    </submittedName>
</protein>
<name>A0A8X6IK12_9ARAC</name>
<dbReference type="Proteomes" id="UP000886998">
    <property type="component" value="Unassembled WGS sequence"/>
</dbReference>
<proteinExistence type="predicted"/>
<reference evidence="2" key="1">
    <citation type="submission" date="2020-08" db="EMBL/GenBank/DDBJ databases">
        <title>Multicomponent nature underlies the extraordinary mechanical properties of spider dragline silk.</title>
        <authorList>
            <person name="Kono N."/>
            <person name="Nakamura H."/>
            <person name="Mori M."/>
            <person name="Yoshida Y."/>
            <person name="Ohtoshi R."/>
            <person name="Malay A.D."/>
            <person name="Moran D.A.P."/>
            <person name="Tomita M."/>
            <person name="Numata K."/>
            <person name="Arakawa K."/>
        </authorList>
    </citation>
    <scope>NUCLEOTIDE SEQUENCE</scope>
</reference>
<feature type="region of interest" description="Disordered" evidence="1">
    <location>
        <begin position="1"/>
        <end position="27"/>
    </location>
</feature>
<organism evidence="2 3">
    <name type="scientific">Trichonephila inaurata madagascariensis</name>
    <dbReference type="NCBI Taxonomy" id="2747483"/>
    <lineage>
        <taxon>Eukaryota</taxon>
        <taxon>Metazoa</taxon>
        <taxon>Ecdysozoa</taxon>
        <taxon>Arthropoda</taxon>
        <taxon>Chelicerata</taxon>
        <taxon>Arachnida</taxon>
        <taxon>Araneae</taxon>
        <taxon>Araneomorphae</taxon>
        <taxon>Entelegynae</taxon>
        <taxon>Araneoidea</taxon>
        <taxon>Nephilidae</taxon>
        <taxon>Trichonephila</taxon>
        <taxon>Trichonephila inaurata</taxon>
    </lineage>
</organism>
<dbReference type="EMBL" id="BMAV01026185">
    <property type="protein sequence ID" value="GFS48136.1"/>
    <property type="molecule type" value="Genomic_DNA"/>
</dbReference>
<evidence type="ECO:0000313" key="3">
    <source>
        <dbReference type="Proteomes" id="UP000886998"/>
    </source>
</evidence>
<dbReference type="AlphaFoldDB" id="A0A8X6IK12"/>
<feature type="compositionally biased region" description="Low complexity" evidence="1">
    <location>
        <begin position="65"/>
        <end position="75"/>
    </location>
</feature>
<sequence length="82" mass="8579">MGKKSWCASCQCSPNPRDQEGNWRGGHTFGQASGISEMVSKVTLQPESQGSSTNDGFGIEVPRKSSLSLSPVVSSPLPPLSG</sequence>